<evidence type="ECO:0000256" key="4">
    <source>
        <dbReference type="ARBA" id="ARBA00023136"/>
    </source>
</evidence>
<keyword evidence="3" id="KW-0732">Signal</keyword>
<comment type="caution">
    <text evidence="8">The sequence shown here is derived from an EMBL/GenBank/DDBJ whole genome shotgun (WGS) entry which is preliminary data.</text>
</comment>
<dbReference type="Gene3D" id="1.25.40.390">
    <property type="match status" value="1"/>
</dbReference>
<evidence type="ECO:0000259" key="6">
    <source>
        <dbReference type="Pfam" id="PF07980"/>
    </source>
</evidence>
<protein>
    <submittedName>
        <fullName evidence="8">RagB/SusD family nutrient uptake outer membrane protein</fullName>
    </submittedName>
</protein>
<evidence type="ECO:0000256" key="5">
    <source>
        <dbReference type="ARBA" id="ARBA00023237"/>
    </source>
</evidence>
<sequence length="447" mass="50947">MKKQLYTIALALFTIGCQGFLDEKPVKSLIIPQSLADLQALMDDEFLMNTAPGLPVIMSDDFLLQEGVWQSASSATARNGYIWADDLYEGGSNADWTKAYEQVFYSNLVLETLPTITRTNNNANQYDQIKGSAMFNRALAYYHLLTQFAAMEQDGPAFDQYGLVFRETAAIESNPVRITVKESYDFIENELNEALELLQPLNNFSTRPSKASVYALLARLYLYRGDFVKAEWAALEGLSLMDNLIDYNDVNPSLANPFPRFNPEVIFQEELVFYAVHINADVPEGVYGLYEGNDLRKSTFFDVNQSTGRIRFKGSYNGSVTLFGGFTTAELFLILAESQVRNGNIQDGLATLNHFLVKRYSSGDFEAFKSNDVEESLRFIFLERRKEFVFRGHRWYDLRRLNHEDAFKETLTRNIANSIYTLEPNSSFYILPIIDLEIQTYGLLQNP</sequence>
<keyword evidence="9" id="KW-1185">Reference proteome</keyword>
<evidence type="ECO:0000313" key="9">
    <source>
        <dbReference type="Proteomes" id="UP001597361"/>
    </source>
</evidence>
<dbReference type="InterPro" id="IPR011990">
    <property type="entry name" value="TPR-like_helical_dom_sf"/>
</dbReference>
<dbReference type="RefSeq" id="WP_376887413.1">
    <property type="nucleotide sequence ID" value="NZ_JBHUHR010000040.1"/>
</dbReference>
<evidence type="ECO:0000256" key="3">
    <source>
        <dbReference type="ARBA" id="ARBA00022729"/>
    </source>
</evidence>
<dbReference type="Pfam" id="PF14322">
    <property type="entry name" value="SusD-like_3"/>
    <property type="match status" value="1"/>
</dbReference>
<evidence type="ECO:0000313" key="8">
    <source>
        <dbReference type="EMBL" id="MFD2036382.1"/>
    </source>
</evidence>
<dbReference type="SUPFAM" id="SSF48452">
    <property type="entry name" value="TPR-like"/>
    <property type="match status" value="1"/>
</dbReference>
<comment type="subcellular location">
    <subcellularLocation>
        <location evidence="1">Cell outer membrane</location>
    </subcellularLocation>
</comment>
<accession>A0ABW4VQ69</accession>
<dbReference type="Proteomes" id="UP001597361">
    <property type="component" value="Unassembled WGS sequence"/>
</dbReference>
<proteinExistence type="inferred from homology"/>
<feature type="domain" description="SusD-like N-terminal" evidence="7">
    <location>
        <begin position="20"/>
        <end position="222"/>
    </location>
</feature>
<keyword evidence="5" id="KW-0998">Cell outer membrane</keyword>
<dbReference type="EMBL" id="JBHUHR010000040">
    <property type="protein sequence ID" value="MFD2036382.1"/>
    <property type="molecule type" value="Genomic_DNA"/>
</dbReference>
<dbReference type="Pfam" id="PF07980">
    <property type="entry name" value="SusD_RagB"/>
    <property type="match status" value="1"/>
</dbReference>
<keyword evidence="4" id="KW-0472">Membrane</keyword>
<comment type="similarity">
    <text evidence="2">Belongs to the SusD family.</text>
</comment>
<name>A0ABW4VQ69_9BACT</name>
<dbReference type="PROSITE" id="PS51257">
    <property type="entry name" value="PROKAR_LIPOPROTEIN"/>
    <property type="match status" value="1"/>
</dbReference>
<dbReference type="InterPro" id="IPR012944">
    <property type="entry name" value="SusD_RagB_dom"/>
</dbReference>
<evidence type="ECO:0000256" key="2">
    <source>
        <dbReference type="ARBA" id="ARBA00006275"/>
    </source>
</evidence>
<feature type="domain" description="RagB/SusD" evidence="6">
    <location>
        <begin position="329"/>
        <end position="408"/>
    </location>
</feature>
<evidence type="ECO:0000256" key="1">
    <source>
        <dbReference type="ARBA" id="ARBA00004442"/>
    </source>
</evidence>
<organism evidence="8 9">
    <name type="scientific">Belliella marina</name>
    <dbReference type="NCBI Taxonomy" id="1644146"/>
    <lineage>
        <taxon>Bacteria</taxon>
        <taxon>Pseudomonadati</taxon>
        <taxon>Bacteroidota</taxon>
        <taxon>Cytophagia</taxon>
        <taxon>Cytophagales</taxon>
        <taxon>Cyclobacteriaceae</taxon>
        <taxon>Belliella</taxon>
    </lineage>
</organism>
<dbReference type="InterPro" id="IPR033985">
    <property type="entry name" value="SusD-like_N"/>
</dbReference>
<evidence type="ECO:0000259" key="7">
    <source>
        <dbReference type="Pfam" id="PF14322"/>
    </source>
</evidence>
<reference evidence="9" key="1">
    <citation type="journal article" date="2019" name="Int. J. Syst. Evol. Microbiol.">
        <title>The Global Catalogue of Microorganisms (GCM) 10K type strain sequencing project: providing services to taxonomists for standard genome sequencing and annotation.</title>
        <authorList>
            <consortium name="The Broad Institute Genomics Platform"/>
            <consortium name="The Broad Institute Genome Sequencing Center for Infectious Disease"/>
            <person name="Wu L."/>
            <person name="Ma J."/>
        </authorList>
    </citation>
    <scope>NUCLEOTIDE SEQUENCE [LARGE SCALE GENOMIC DNA]</scope>
    <source>
        <strain evidence="9">CGMCC 1.15180</strain>
    </source>
</reference>
<gene>
    <name evidence="8" type="ORF">ACFSKL_16375</name>
</gene>